<protein>
    <submittedName>
        <fullName evidence="3">Lipoprotein</fullName>
    </submittedName>
</protein>
<organism evidence="3 4">
    <name type="scientific">Streptomyces albiaxialis</name>
    <dbReference type="NCBI Taxonomy" id="329523"/>
    <lineage>
        <taxon>Bacteria</taxon>
        <taxon>Bacillati</taxon>
        <taxon>Actinomycetota</taxon>
        <taxon>Actinomycetes</taxon>
        <taxon>Kitasatosporales</taxon>
        <taxon>Streptomycetaceae</taxon>
        <taxon>Streptomyces</taxon>
    </lineage>
</organism>
<evidence type="ECO:0000313" key="4">
    <source>
        <dbReference type="Proteomes" id="UP001500016"/>
    </source>
</evidence>
<feature type="compositionally biased region" description="Gly residues" evidence="1">
    <location>
        <begin position="52"/>
        <end position="74"/>
    </location>
</feature>
<gene>
    <name evidence="3" type="ORF">GCM10009801_63590</name>
</gene>
<keyword evidence="3" id="KW-0449">Lipoprotein</keyword>
<evidence type="ECO:0000256" key="1">
    <source>
        <dbReference type="SAM" id="MobiDB-lite"/>
    </source>
</evidence>
<sequence length="278" mass="27425">MLRTSYRRTALAGIALVASTALLTACQDGGSDSGGKKSSGSSSSEVSKENSGGTGGEGGDGTQARSGKGGKAGKGVSGTWFGNVEYLAPGKYTVSDMKGTKQQFFTSTDTDIQGAGEICGDANGQAATKCTEAQLEAASKKGVSAKVKLKNGLAVSIVEDHGGSGGTGGGNGGGTGGGNTGGGNGSGGKKGVNGTWFGTVSYLAPGKYTVSDMKDTKQQFFTSTDTDIQGAGEICGDAEGQAATKCTEADLEAASKKGVSAKVQIKDGIAVSIVEDHS</sequence>
<accession>A0ABN2WLL6</accession>
<feature type="compositionally biased region" description="Gly residues" evidence="1">
    <location>
        <begin position="163"/>
        <end position="187"/>
    </location>
</feature>
<reference evidence="3 4" key="1">
    <citation type="journal article" date="2019" name="Int. J. Syst. Evol. Microbiol.">
        <title>The Global Catalogue of Microorganisms (GCM) 10K type strain sequencing project: providing services to taxonomists for standard genome sequencing and annotation.</title>
        <authorList>
            <consortium name="The Broad Institute Genomics Platform"/>
            <consortium name="The Broad Institute Genome Sequencing Center for Infectious Disease"/>
            <person name="Wu L."/>
            <person name="Ma J."/>
        </authorList>
    </citation>
    <scope>NUCLEOTIDE SEQUENCE [LARGE SCALE GENOMIC DNA]</scope>
    <source>
        <strain evidence="3 4">JCM 15478</strain>
    </source>
</reference>
<feature type="compositionally biased region" description="Low complexity" evidence="1">
    <location>
        <begin position="36"/>
        <end position="51"/>
    </location>
</feature>
<evidence type="ECO:0000256" key="2">
    <source>
        <dbReference type="SAM" id="SignalP"/>
    </source>
</evidence>
<feature type="signal peptide" evidence="2">
    <location>
        <begin position="1"/>
        <end position="23"/>
    </location>
</feature>
<feature type="chain" id="PRO_5045239540" evidence="2">
    <location>
        <begin position="24"/>
        <end position="278"/>
    </location>
</feature>
<dbReference type="Proteomes" id="UP001500016">
    <property type="component" value="Unassembled WGS sequence"/>
</dbReference>
<keyword evidence="2" id="KW-0732">Signal</keyword>
<proteinExistence type="predicted"/>
<feature type="region of interest" description="Disordered" evidence="1">
    <location>
        <begin position="161"/>
        <end position="187"/>
    </location>
</feature>
<dbReference type="EMBL" id="BAAAPE010000016">
    <property type="protein sequence ID" value="GAA2095065.1"/>
    <property type="molecule type" value="Genomic_DNA"/>
</dbReference>
<comment type="caution">
    <text evidence="3">The sequence shown here is derived from an EMBL/GenBank/DDBJ whole genome shotgun (WGS) entry which is preliminary data.</text>
</comment>
<feature type="region of interest" description="Disordered" evidence="1">
    <location>
        <begin position="28"/>
        <end position="74"/>
    </location>
</feature>
<dbReference type="PROSITE" id="PS51257">
    <property type="entry name" value="PROKAR_LIPOPROTEIN"/>
    <property type="match status" value="1"/>
</dbReference>
<keyword evidence="4" id="KW-1185">Reference proteome</keyword>
<evidence type="ECO:0000313" key="3">
    <source>
        <dbReference type="EMBL" id="GAA2095065.1"/>
    </source>
</evidence>
<name>A0ABN2WLL6_9ACTN</name>
<dbReference type="RefSeq" id="WP_344533134.1">
    <property type="nucleotide sequence ID" value="NZ_BAAAPE010000016.1"/>
</dbReference>